<dbReference type="EMBL" id="JARBHB010000009">
    <property type="protein sequence ID" value="KAJ8875106.1"/>
    <property type="molecule type" value="Genomic_DNA"/>
</dbReference>
<proteinExistence type="predicted"/>
<organism evidence="2 3">
    <name type="scientific">Dryococelus australis</name>
    <dbReference type="NCBI Taxonomy" id="614101"/>
    <lineage>
        <taxon>Eukaryota</taxon>
        <taxon>Metazoa</taxon>
        <taxon>Ecdysozoa</taxon>
        <taxon>Arthropoda</taxon>
        <taxon>Hexapoda</taxon>
        <taxon>Insecta</taxon>
        <taxon>Pterygota</taxon>
        <taxon>Neoptera</taxon>
        <taxon>Polyneoptera</taxon>
        <taxon>Phasmatodea</taxon>
        <taxon>Verophasmatodea</taxon>
        <taxon>Anareolatae</taxon>
        <taxon>Phasmatidae</taxon>
        <taxon>Eurycanthinae</taxon>
        <taxon>Dryococelus</taxon>
    </lineage>
</organism>
<accession>A0ABQ9GSX3</accession>
<protein>
    <submittedName>
        <fullName evidence="2">Uncharacterized protein</fullName>
    </submittedName>
</protein>
<name>A0ABQ9GSX3_9NEOP</name>
<dbReference type="Gene3D" id="2.130.10.10">
    <property type="entry name" value="YVTN repeat-like/Quinoprotein amine dehydrogenase"/>
    <property type="match status" value="1"/>
</dbReference>
<dbReference type="PANTHER" id="PTHR20995:SF17">
    <property type="entry name" value="F-BOX_WD REPEAT-CONTAINING PROTEIN 5"/>
    <property type="match status" value="1"/>
</dbReference>
<dbReference type="Proteomes" id="UP001159363">
    <property type="component" value="Chromosome 8"/>
</dbReference>
<sequence length="127" mass="14623">MDIGLSFPACLENAMGRSSWFDEYKRLTYQIPIVQTEDLREHCHQVLHVSFSHNGKMFATCSKDGYILVWNSSYPASMKYHHDMKTFSWKYTQYSQFNESDTLLLVSGVHFGTPHSTSGEIAVFSLQ</sequence>
<keyword evidence="3" id="KW-1185">Reference proteome</keyword>
<dbReference type="Pfam" id="PF00400">
    <property type="entry name" value="WD40"/>
    <property type="match status" value="1"/>
</dbReference>
<feature type="non-terminal residue" evidence="2">
    <location>
        <position position="127"/>
    </location>
</feature>
<dbReference type="SMART" id="SM00320">
    <property type="entry name" value="WD40"/>
    <property type="match status" value="1"/>
</dbReference>
<dbReference type="PROSITE" id="PS50294">
    <property type="entry name" value="WD_REPEATS_REGION"/>
    <property type="match status" value="1"/>
</dbReference>
<dbReference type="InterPro" id="IPR015943">
    <property type="entry name" value="WD40/YVTN_repeat-like_dom_sf"/>
</dbReference>
<dbReference type="SUPFAM" id="SSF50978">
    <property type="entry name" value="WD40 repeat-like"/>
    <property type="match status" value="1"/>
</dbReference>
<dbReference type="PANTHER" id="PTHR20995">
    <property type="entry name" value="F-BOX/WD REPEAT-CONTAINING PROTEIN 5"/>
    <property type="match status" value="1"/>
</dbReference>
<comment type="caution">
    <text evidence="2">The sequence shown here is derived from an EMBL/GenBank/DDBJ whole genome shotgun (WGS) entry which is preliminary data.</text>
</comment>
<feature type="repeat" description="WD" evidence="1">
    <location>
        <begin position="39"/>
        <end position="71"/>
    </location>
</feature>
<evidence type="ECO:0000256" key="1">
    <source>
        <dbReference type="PROSITE-ProRule" id="PRU00221"/>
    </source>
</evidence>
<dbReference type="InterPro" id="IPR036322">
    <property type="entry name" value="WD40_repeat_dom_sf"/>
</dbReference>
<reference evidence="2 3" key="1">
    <citation type="submission" date="2023-02" db="EMBL/GenBank/DDBJ databases">
        <title>LHISI_Scaffold_Assembly.</title>
        <authorList>
            <person name="Stuart O.P."/>
            <person name="Cleave R."/>
            <person name="Magrath M.J.L."/>
            <person name="Mikheyev A.S."/>
        </authorList>
    </citation>
    <scope>NUCLEOTIDE SEQUENCE [LARGE SCALE GENOMIC DNA]</scope>
    <source>
        <strain evidence="2">Daus_M_001</strain>
        <tissue evidence="2">Leg muscle</tissue>
    </source>
</reference>
<dbReference type="PROSITE" id="PS50082">
    <property type="entry name" value="WD_REPEATS_2"/>
    <property type="match status" value="1"/>
</dbReference>
<gene>
    <name evidence="2" type="ORF">PR048_022997</name>
</gene>
<keyword evidence="1" id="KW-0853">WD repeat</keyword>
<dbReference type="InterPro" id="IPR042508">
    <property type="entry name" value="FBXW5"/>
</dbReference>
<dbReference type="InterPro" id="IPR001680">
    <property type="entry name" value="WD40_rpt"/>
</dbReference>
<evidence type="ECO:0000313" key="3">
    <source>
        <dbReference type="Proteomes" id="UP001159363"/>
    </source>
</evidence>
<evidence type="ECO:0000313" key="2">
    <source>
        <dbReference type="EMBL" id="KAJ8875106.1"/>
    </source>
</evidence>